<feature type="region of interest" description="Disordered" evidence="1">
    <location>
        <begin position="1"/>
        <end position="43"/>
    </location>
</feature>
<accession>H9M837</accession>
<dbReference type="EMBL" id="JQ002659">
    <property type="protein sequence ID" value="AEV55795.1"/>
    <property type="molecule type" value="Genomic_DNA"/>
</dbReference>
<organism evidence="2">
    <name type="scientific">Phlegmariurus squarrosus</name>
    <name type="common">Rock tassel fern</name>
    <name type="synonym">Lycopodium squarrosum</name>
    <dbReference type="NCBI Taxonomy" id="73615"/>
    <lineage>
        <taxon>Eukaryota</taxon>
        <taxon>Viridiplantae</taxon>
        <taxon>Streptophyta</taxon>
        <taxon>Embryophyta</taxon>
        <taxon>Tracheophyta</taxon>
        <taxon>Lycopodiopsida</taxon>
        <taxon>Lycopodiales</taxon>
        <taxon>Lycopodiaceae</taxon>
        <taxon>Huperzioideae</taxon>
        <taxon>Phlegmariurus</taxon>
    </lineage>
</organism>
<name>H9M837_PHLSQ</name>
<dbReference type="AlphaFoldDB" id="H9M837"/>
<evidence type="ECO:0000256" key="1">
    <source>
        <dbReference type="SAM" id="MobiDB-lite"/>
    </source>
</evidence>
<evidence type="ECO:0000313" key="2">
    <source>
        <dbReference type="EMBL" id="AEV55744.1"/>
    </source>
</evidence>
<keyword evidence="2" id="KW-0496">Mitochondrion</keyword>
<dbReference type="RefSeq" id="YP_006234354.1">
    <property type="nucleotide sequence ID" value="NC_017755.1"/>
</dbReference>
<protein>
    <submittedName>
        <fullName evidence="2">Uncharacterized protein</fullName>
    </submittedName>
</protein>
<dbReference type="GeneID" id="12354522"/>
<proteinExistence type="predicted"/>
<evidence type="ECO:0000313" key="3">
    <source>
        <dbReference type="EMBL" id="AEV55795.1"/>
    </source>
</evidence>
<dbReference type="RefSeq" id="YP_006234273.1">
    <property type="nucleotide sequence ID" value="NC_017755.1"/>
</dbReference>
<dbReference type="GeneID" id="12354545"/>
<feature type="region of interest" description="Disordered" evidence="1">
    <location>
        <begin position="107"/>
        <end position="131"/>
    </location>
</feature>
<gene>
    <name evidence="2" type="primary">ORF131_1</name>
    <name evidence="3" type="synonym">ORF131_3</name>
    <name evidence="3" type="ORF">HusqMp114</name>
    <name evidence="2" type="ORF">HusqMp30</name>
</gene>
<feature type="compositionally biased region" description="Basic and acidic residues" evidence="1">
    <location>
        <begin position="119"/>
        <end position="131"/>
    </location>
</feature>
<reference evidence="2" key="1">
    <citation type="journal article" date="2012" name="PLoS ONE">
        <title>The Mitochondrial Genome of the Lycophyte Huperzia squarrosa: The Most Archaic Form in Vascular Plants.</title>
        <authorList>
            <person name="Liu Y."/>
            <person name="Wang B."/>
            <person name="Cui P."/>
            <person name="Li L."/>
            <person name="Xue J.Y."/>
            <person name="Yu J."/>
            <person name="Qiu Y.L."/>
        </authorList>
    </citation>
    <scope>NUCLEOTIDE SEQUENCE</scope>
</reference>
<sequence>MMCAQHPTNREEQETGLGQPAECARTSPFEPPSKMAKKGGGVGEIMHYHGNGIPRVRSSASGGNTHSTWLWDLAHDRTARDPRSRMAMLQLVPAEQAAQPARLTGLTASVSQSLHKFKPTREHGGDRRCKP</sequence>
<geneLocation type="mitochondrion" evidence="2"/>
<dbReference type="EMBL" id="JQ002659">
    <property type="protein sequence ID" value="AEV55744.1"/>
    <property type="molecule type" value="Genomic_DNA"/>
</dbReference>